<evidence type="ECO:0000313" key="1">
    <source>
        <dbReference type="EMBL" id="ETJ32493.1"/>
    </source>
</evidence>
<feature type="non-terminal residue" evidence="1">
    <location>
        <position position="1"/>
    </location>
</feature>
<protein>
    <submittedName>
        <fullName evidence="1">Product YvbY</fullName>
    </submittedName>
</protein>
<organism evidence="1">
    <name type="scientific">human gut metagenome</name>
    <dbReference type="NCBI Taxonomy" id="408170"/>
    <lineage>
        <taxon>unclassified sequences</taxon>
        <taxon>metagenomes</taxon>
        <taxon>organismal metagenomes</taxon>
    </lineage>
</organism>
<feature type="non-terminal residue" evidence="1">
    <location>
        <position position="67"/>
    </location>
</feature>
<gene>
    <name evidence="1" type="ORF">Q604_UNBC13051G0001</name>
</gene>
<reference evidence="1" key="1">
    <citation type="submission" date="2013-12" db="EMBL/GenBank/DDBJ databases">
        <title>A Varibaculum cambriense genome reconstructed from a premature infant gut community with otherwise low bacterial novelty that shifts toward anaerobic metabolism during the third week of life.</title>
        <authorList>
            <person name="Brown C.T."/>
            <person name="Sharon I."/>
            <person name="Thomas B.C."/>
            <person name="Castelle C.J."/>
            <person name="Morowitz M.J."/>
            <person name="Banfield J.F."/>
        </authorList>
    </citation>
    <scope>NUCLEOTIDE SEQUENCE</scope>
</reference>
<dbReference type="AlphaFoldDB" id="W1XQ41"/>
<sequence length="67" mass="7510">PDKLGETIFAAIEDWGNGKIVFPSSPEVEEYKLKELFEQDAANNGGTRTYFQWDPAKGREECISNTA</sequence>
<comment type="caution">
    <text evidence="1">The sequence shown here is derived from an EMBL/GenBank/DDBJ whole genome shotgun (WGS) entry which is preliminary data.</text>
</comment>
<dbReference type="EMBL" id="AZMM01013051">
    <property type="protein sequence ID" value="ETJ32493.1"/>
    <property type="molecule type" value="Genomic_DNA"/>
</dbReference>
<proteinExistence type="predicted"/>
<name>W1XQ41_9ZZZZ</name>
<accession>W1XQ41</accession>